<dbReference type="EMBL" id="FNHU01000001">
    <property type="protein sequence ID" value="SDM28578.1"/>
    <property type="molecule type" value="Genomic_DNA"/>
</dbReference>
<evidence type="ECO:0000313" key="5">
    <source>
        <dbReference type="Proteomes" id="UP000199671"/>
    </source>
</evidence>
<keyword evidence="2" id="KW-0472">Membrane</keyword>
<feature type="domain" description="LytR/CpsA/Psr regulator C-terminal" evidence="3">
    <location>
        <begin position="111"/>
        <end position="199"/>
    </location>
</feature>
<evidence type="ECO:0000256" key="2">
    <source>
        <dbReference type="SAM" id="Phobius"/>
    </source>
</evidence>
<dbReference type="Proteomes" id="UP000199671">
    <property type="component" value="Unassembled WGS sequence"/>
</dbReference>
<feature type="compositionally biased region" description="Low complexity" evidence="1">
    <location>
        <begin position="78"/>
        <end position="93"/>
    </location>
</feature>
<dbReference type="Gene3D" id="3.30.70.2390">
    <property type="match status" value="1"/>
</dbReference>
<dbReference type="InterPro" id="IPR027381">
    <property type="entry name" value="LytR/CpsA/Psr_C"/>
</dbReference>
<proteinExistence type="predicted"/>
<evidence type="ECO:0000259" key="3">
    <source>
        <dbReference type="Pfam" id="PF13399"/>
    </source>
</evidence>
<name>A0A1G9RZ61_9ACTO</name>
<protein>
    <submittedName>
        <fullName evidence="4">LytR cell envelope-related transcriptional attenuator</fullName>
    </submittedName>
</protein>
<sequence length="201" mass="20770">MSRYDYPDDEFDADDDGPVPVGVHRAQVPAWRSWIPLLAILIIVPLLAWGAVGLLGRHSIGTGGSSTATAGVAAVDDSTTAQAPEGEQQAAPEATDEASAEPTGTVDYTTGITVHNGTDTTGLATRTGDKLQNAGFTSITVSQGVYTLEEPSSTTVYYASADLAASAQAVADVLGSGEVVESAEEAQSNPIVVVLRDDYQE</sequence>
<evidence type="ECO:0000313" key="4">
    <source>
        <dbReference type="EMBL" id="SDM28578.1"/>
    </source>
</evidence>
<feature type="region of interest" description="Disordered" evidence="1">
    <location>
        <begin position="78"/>
        <end position="113"/>
    </location>
</feature>
<reference evidence="4 5" key="1">
    <citation type="submission" date="2016-10" db="EMBL/GenBank/DDBJ databases">
        <authorList>
            <person name="de Groot N.N."/>
        </authorList>
    </citation>
    <scope>NUCLEOTIDE SEQUENCE [LARGE SCALE GENOMIC DNA]</scope>
    <source>
        <strain evidence="4 5">KPR-7B</strain>
    </source>
</reference>
<organism evidence="4 5">
    <name type="scientific">Actinomyces ruminicola</name>
    <dbReference type="NCBI Taxonomy" id="332524"/>
    <lineage>
        <taxon>Bacteria</taxon>
        <taxon>Bacillati</taxon>
        <taxon>Actinomycetota</taxon>
        <taxon>Actinomycetes</taxon>
        <taxon>Actinomycetales</taxon>
        <taxon>Actinomycetaceae</taxon>
        <taxon>Actinomyces</taxon>
    </lineage>
</organism>
<dbReference type="RefSeq" id="WP_092607020.1">
    <property type="nucleotide sequence ID" value="NZ_FNHU01000001.1"/>
</dbReference>
<dbReference type="Pfam" id="PF13399">
    <property type="entry name" value="LytR_C"/>
    <property type="match status" value="1"/>
</dbReference>
<accession>A0A1G9RZ61</accession>
<keyword evidence="2" id="KW-0812">Transmembrane</keyword>
<dbReference type="OrthoDB" id="3267607at2"/>
<evidence type="ECO:0000256" key="1">
    <source>
        <dbReference type="SAM" id="MobiDB-lite"/>
    </source>
</evidence>
<gene>
    <name evidence="4" type="ORF">SAMN04487766_101221</name>
</gene>
<keyword evidence="2" id="KW-1133">Transmembrane helix</keyword>
<dbReference type="AlphaFoldDB" id="A0A1G9RZ61"/>
<feature type="transmembrane region" description="Helical" evidence="2">
    <location>
        <begin position="34"/>
        <end position="55"/>
    </location>
</feature>